<keyword evidence="2" id="KW-0238">DNA-binding</keyword>
<gene>
    <name evidence="5" type="ORF">H9729_00085</name>
</gene>
<evidence type="ECO:0000256" key="2">
    <source>
        <dbReference type="ARBA" id="ARBA00023125"/>
    </source>
</evidence>
<dbReference type="GO" id="GO:0000976">
    <property type="term" value="F:transcription cis-regulatory region binding"/>
    <property type="evidence" value="ECO:0007669"/>
    <property type="project" value="TreeGrafter"/>
</dbReference>
<accession>A0A9D1ZTA4</accession>
<dbReference type="PROSITE" id="PS50932">
    <property type="entry name" value="HTH_LACI_2"/>
    <property type="match status" value="1"/>
</dbReference>
<dbReference type="InterPro" id="IPR028082">
    <property type="entry name" value="Peripla_BP_I"/>
</dbReference>
<dbReference type="InterPro" id="IPR046335">
    <property type="entry name" value="LacI/GalR-like_sensor"/>
</dbReference>
<feature type="domain" description="HTH lacI-type" evidence="4">
    <location>
        <begin position="6"/>
        <end position="60"/>
    </location>
</feature>
<dbReference type="Pfam" id="PF00356">
    <property type="entry name" value="LacI"/>
    <property type="match status" value="1"/>
</dbReference>
<dbReference type="AlphaFoldDB" id="A0A9D1ZTA4"/>
<keyword evidence="1" id="KW-0805">Transcription regulation</keyword>
<keyword evidence="3" id="KW-0804">Transcription</keyword>
<sequence length="335" mass="37548">MSGIKVTREMVAQYAGVCKQTVSCYLNKTRGVSKESSARIERAIRELNYVPNMVARGLSQKKTMSLAVICDDLGNPNYSEIISGIEQAAKAKDYSVLIFDVAMDGDSVANQIIARRIDGVILLTFKNKLGEKNIANLDEHDIKLVMTHSAGEISDRYMQLEPDFYSGVKETLLELRRRGHEDIVMLSCFGYDDRYDRRLRIFAECYETIFERPARYLIDGHHGGATLETGKRLAEQLCGSNVPATAVFTTNDLMAIGAVKYFHQTGQIDRYSVIGFDNMAFNEYISPSLSSIGYDKIAYGKRLVELFLANSGGACARTEYVETKLFLRESIRSVK</sequence>
<dbReference type="Gene3D" id="3.40.50.2300">
    <property type="match status" value="2"/>
</dbReference>
<dbReference type="Gene3D" id="1.10.260.40">
    <property type="entry name" value="lambda repressor-like DNA-binding domains"/>
    <property type="match status" value="1"/>
</dbReference>
<protein>
    <submittedName>
        <fullName evidence="5">LacI family transcriptional regulator</fullName>
    </submittedName>
</protein>
<dbReference type="SUPFAM" id="SSF53822">
    <property type="entry name" value="Periplasmic binding protein-like I"/>
    <property type="match status" value="1"/>
</dbReference>
<dbReference type="SMART" id="SM00354">
    <property type="entry name" value="HTH_LACI"/>
    <property type="match status" value="1"/>
</dbReference>
<evidence type="ECO:0000256" key="1">
    <source>
        <dbReference type="ARBA" id="ARBA00023015"/>
    </source>
</evidence>
<dbReference type="PANTHER" id="PTHR30146:SF109">
    <property type="entry name" value="HTH-TYPE TRANSCRIPTIONAL REGULATOR GALS"/>
    <property type="match status" value="1"/>
</dbReference>
<organism evidence="5 6">
    <name type="scientific">Candidatus Borkfalkia excrementigallinarum</name>
    <dbReference type="NCBI Taxonomy" id="2838506"/>
    <lineage>
        <taxon>Bacteria</taxon>
        <taxon>Bacillati</taxon>
        <taxon>Bacillota</taxon>
        <taxon>Clostridia</taxon>
        <taxon>Christensenellales</taxon>
        <taxon>Christensenellaceae</taxon>
        <taxon>Candidatus Borkfalkia</taxon>
    </lineage>
</organism>
<dbReference type="InterPro" id="IPR010982">
    <property type="entry name" value="Lambda_DNA-bd_dom_sf"/>
</dbReference>
<dbReference type="EMBL" id="DXCQ01000002">
    <property type="protein sequence ID" value="HIY96067.1"/>
    <property type="molecule type" value="Genomic_DNA"/>
</dbReference>
<reference evidence="5" key="2">
    <citation type="submission" date="2021-04" db="EMBL/GenBank/DDBJ databases">
        <authorList>
            <person name="Gilroy R."/>
        </authorList>
    </citation>
    <scope>NUCLEOTIDE SEQUENCE</scope>
    <source>
        <strain evidence="5">1345</strain>
    </source>
</reference>
<comment type="caution">
    <text evidence="5">The sequence shown here is derived from an EMBL/GenBank/DDBJ whole genome shotgun (WGS) entry which is preliminary data.</text>
</comment>
<dbReference type="GO" id="GO:0003700">
    <property type="term" value="F:DNA-binding transcription factor activity"/>
    <property type="evidence" value="ECO:0007669"/>
    <property type="project" value="TreeGrafter"/>
</dbReference>
<dbReference type="InterPro" id="IPR000843">
    <property type="entry name" value="HTH_LacI"/>
</dbReference>
<reference evidence="5" key="1">
    <citation type="journal article" date="2021" name="PeerJ">
        <title>Extensive microbial diversity within the chicken gut microbiome revealed by metagenomics and culture.</title>
        <authorList>
            <person name="Gilroy R."/>
            <person name="Ravi A."/>
            <person name="Getino M."/>
            <person name="Pursley I."/>
            <person name="Horton D.L."/>
            <person name="Alikhan N.F."/>
            <person name="Baker D."/>
            <person name="Gharbi K."/>
            <person name="Hall N."/>
            <person name="Watson M."/>
            <person name="Adriaenssens E.M."/>
            <person name="Foster-Nyarko E."/>
            <person name="Jarju S."/>
            <person name="Secka A."/>
            <person name="Antonio M."/>
            <person name="Oren A."/>
            <person name="Chaudhuri R.R."/>
            <person name="La Ragione R."/>
            <person name="Hildebrand F."/>
            <person name="Pallen M.J."/>
        </authorList>
    </citation>
    <scope>NUCLEOTIDE SEQUENCE</scope>
    <source>
        <strain evidence="5">1345</strain>
    </source>
</reference>
<dbReference type="PANTHER" id="PTHR30146">
    <property type="entry name" value="LACI-RELATED TRANSCRIPTIONAL REPRESSOR"/>
    <property type="match status" value="1"/>
</dbReference>
<dbReference type="CDD" id="cd01392">
    <property type="entry name" value="HTH_LacI"/>
    <property type="match status" value="1"/>
</dbReference>
<evidence type="ECO:0000256" key="3">
    <source>
        <dbReference type="ARBA" id="ARBA00023163"/>
    </source>
</evidence>
<dbReference type="Pfam" id="PF13377">
    <property type="entry name" value="Peripla_BP_3"/>
    <property type="match status" value="1"/>
</dbReference>
<evidence type="ECO:0000313" key="6">
    <source>
        <dbReference type="Proteomes" id="UP000886750"/>
    </source>
</evidence>
<dbReference type="SUPFAM" id="SSF47413">
    <property type="entry name" value="lambda repressor-like DNA-binding domains"/>
    <property type="match status" value="1"/>
</dbReference>
<dbReference type="Proteomes" id="UP000886750">
    <property type="component" value="Unassembled WGS sequence"/>
</dbReference>
<proteinExistence type="predicted"/>
<evidence type="ECO:0000313" key="5">
    <source>
        <dbReference type="EMBL" id="HIY96067.1"/>
    </source>
</evidence>
<dbReference type="CDD" id="cd06267">
    <property type="entry name" value="PBP1_LacI_sugar_binding-like"/>
    <property type="match status" value="1"/>
</dbReference>
<name>A0A9D1ZTA4_9FIRM</name>
<evidence type="ECO:0000259" key="4">
    <source>
        <dbReference type="PROSITE" id="PS50932"/>
    </source>
</evidence>